<dbReference type="SUPFAM" id="SSF51905">
    <property type="entry name" value="FAD/NAD(P)-binding domain"/>
    <property type="match status" value="1"/>
</dbReference>
<name>A0ABT9GYI4_9GAMM</name>
<evidence type="ECO:0000313" key="1">
    <source>
        <dbReference type="EMBL" id="MDP4536117.1"/>
    </source>
</evidence>
<dbReference type="InterPro" id="IPR006905">
    <property type="entry name" value="Flavin_halogenase"/>
</dbReference>
<comment type="caution">
    <text evidence="1">The sequence shown here is derived from an EMBL/GenBank/DDBJ whole genome shotgun (WGS) entry which is preliminary data.</text>
</comment>
<dbReference type="EMBL" id="JAUZVZ010000009">
    <property type="protein sequence ID" value="MDP4536117.1"/>
    <property type="molecule type" value="Genomic_DNA"/>
</dbReference>
<dbReference type="PIRSF" id="PIRSF011396">
    <property type="entry name" value="Trp_halogenase"/>
    <property type="match status" value="1"/>
</dbReference>
<dbReference type="InterPro" id="IPR036188">
    <property type="entry name" value="FAD/NAD-bd_sf"/>
</dbReference>
<dbReference type="Gene3D" id="3.50.50.60">
    <property type="entry name" value="FAD/NAD(P)-binding domain"/>
    <property type="match status" value="1"/>
</dbReference>
<evidence type="ECO:0000313" key="2">
    <source>
        <dbReference type="Proteomes" id="UP001231616"/>
    </source>
</evidence>
<keyword evidence="2" id="KW-1185">Reference proteome</keyword>
<proteinExistence type="predicted"/>
<sequence length="503" mass="56784">MATTNSNAIQRICILGGGTAGWMTAAALSKVLGDRSIQIELVESESIGTVSVGEATIPQIRAFNHLLGLDEMDFMRHTQGTFKLGIEFIDWHKPGTAYLHPFGPYGANMAGVPFHHYWLKDGRQHPLESYCLEAMAARAGKFIPAVERSGAPAKQVNYAFHFDAVAYAAYLRKFAEQRGVKRSEGRMQHAVLHPVTGFVQALILQNGQKIEADLFIDCSGFKGLIIEKALHSGFEDWSHWLPCDRAIAQPCALTEPAKPYTQSIAQSAGWQWRIPLQNRVGNGHVYSSHYVDDDKALQVLHNTMLAKPEAEPNYLRWQTGRRREPWKKNCIAIGLSAGFLEPLESTGIQLIQSAISRLLSLFPDKSFAEETIDTFNRYSAFEMERIRDFIILHYKVNERDDSDFWRYCRSMKVPDSLEDKIKLYQRSGRIFRENNELFSDISWLSVLNGQGIIPESYHPLADQLPDDKLQMQLSSLQKQVQDTVAVMPAQADFIAQYCKAIGR</sequence>
<organism evidence="1 2">
    <name type="scientific">Alkalimonas collagenimarina</name>
    <dbReference type="NCBI Taxonomy" id="400390"/>
    <lineage>
        <taxon>Bacteria</taxon>
        <taxon>Pseudomonadati</taxon>
        <taxon>Pseudomonadota</taxon>
        <taxon>Gammaproteobacteria</taxon>
        <taxon>Alkalimonas</taxon>
    </lineage>
</organism>
<dbReference type="Proteomes" id="UP001231616">
    <property type="component" value="Unassembled WGS sequence"/>
</dbReference>
<dbReference type="InterPro" id="IPR033856">
    <property type="entry name" value="Trp_halogen"/>
</dbReference>
<dbReference type="Pfam" id="PF04820">
    <property type="entry name" value="Trp_halogenase"/>
    <property type="match status" value="1"/>
</dbReference>
<protein>
    <submittedName>
        <fullName evidence="1">Tryptophan 7-halogenase</fullName>
    </submittedName>
</protein>
<reference evidence="1 2" key="1">
    <citation type="submission" date="2023-08" db="EMBL/GenBank/DDBJ databases">
        <authorList>
            <person name="Joshi A."/>
            <person name="Thite S."/>
        </authorList>
    </citation>
    <scope>NUCLEOTIDE SEQUENCE [LARGE SCALE GENOMIC DNA]</scope>
    <source>
        <strain evidence="1 2">AC40</strain>
    </source>
</reference>
<dbReference type="PANTHER" id="PTHR43747">
    <property type="entry name" value="FAD-BINDING PROTEIN"/>
    <property type="match status" value="1"/>
</dbReference>
<gene>
    <name evidence="1" type="ORF">Q3O60_07955</name>
</gene>
<dbReference type="InterPro" id="IPR050816">
    <property type="entry name" value="Flavin-dep_Halogenase_NPB"/>
</dbReference>
<dbReference type="PANTHER" id="PTHR43747:SF4">
    <property type="entry name" value="FLAVIN-DEPENDENT TRYPTOPHAN HALOGENASE"/>
    <property type="match status" value="1"/>
</dbReference>
<accession>A0ABT9GYI4</accession>
<dbReference type="RefSeq" id="WP_305893383.1">
    <property type="nucleotide sequence ID" value="NZ_JAUZVZ010000009.1"/>
</dbReference>